<evidence type="ECO:0000313" key="10">
    <source>
        <dbReference type="EMBL" id="MFI7587490.1"/>
    </source>
</evidence>
<evidence type="ECO:0000256" key="4">
    <source>
        <dbReference type="ARBA" id="ARBA00022692"/>
    </source>
</evidence>
<sequence length="623" mass="66656">MIRARARYRFDNMMARGVTAQVLLLASATVVLVLIATVATVLLGVQPVDDDGRAESFGSVVWVSLMHSLDAGMVGGDALTSWTYLAVMLVVTIGGLFVVAALIGVLNQGFGDILEGLRRGRSAVVERNHTVVLGWNSKLFALLTELAEANANRRGACVVILADRDKVAMDEEIAAALEGTRLRVVTRRGDALTIDDLHLVSPATARAVVVLAPEHRPDGAPATPSEADAVVMKSLLALRKVLGDKHVHVVAELLDERTVPVARMVTGPAAALVTTGPLISRLLVQTGRQSGLAEVYGELLDFAGVEIYVTPVPKLAGTTFRDAVFRFGSSTLIGVLTADDTLMLPPPWERVFEAGDRVVAISEDDDTVVLDGAPGPASEARTAIVPPGPGREPHPERVLVLGSSPRLPLVLRELDGFLPPGSAVLVVGEEPEPQPLDHATLEVRDGDLSDRGVLDALDVPSFDHVLLLSESRGRSQDMADARTMVSLLHLRDITKETPVPITSEILDVRSRDLASGGDRDDFIVSSRLISLVISQIAENPYLAAVLDDLLSRDGHELYLRPVTDYVEPGEWTFGTVCEAALRRGELAIGYRRAGGDRATVVNPAKSATVRFAKDDQVVVLAEQ</sequence>
<dbReference type="Pfam" id="PF06241">
    <property type="entry name" value="Castor_Poll_mid"/>
    <property type="match status" value="1"/>
</dbReference>
<dbReference type="InterPro" id="IPR044849">
    <property type="entry name" value="CASTOR/POLLUX/SYM8-like"/>
</dbReference>
<dbReference type="PROSITE" id="PS51201">
    <property type="entry name" value="RCK_N"/>
    <property type="match status" value="1"/>
</dbReference>
<evidence type="ECO:0000313" key="11">
    <source>
        <dbReference type="Proteomes" id="UP001612915"/>
    </source>
</evidence>
<keyword evidence="6" id="KW-0406">Ion transport</keyword>
<keyword evidence="4 8" id="KW-0812">Transmembrane</keyword>
<comment type="subcellular location">
    <subcellularLocation>
        <location evidence="1">Endomembrane system</location>
        <topology evidence="1">Multi-pass membrane protein</topology>
    </subcellularLocation>
</comment>
<keyword evidence="7 8" id="KW-0472">Membrane</keyword>
<evidence type="ECO:0000256" key="6">
    <source>
        <dbReference type="ARBA" id="ARBA00023065"/>
    </source>
</evidence>
<name>A0ABW8AM75_9ACTN</name>
<keyword evidence="3" id="KW-0813">Transport</keyword>
<dbReference type="InterPro" id="IPR010420">
    <property type="entry name" value="CASTOR/POLLUX/SYM8_dom"/>
</dbReference>
<comment type="caution">
    <text evidence="10">The sequence shown here is derived from an EMBL/GenBank/DDBJ whole genome shotgun (WGS) entry which is preliminary data.</text>
</comment>
<feature type="transmembrane region" description="Helical" evidence="8">
    <location>
        <begin position="57"/>
        <end position="75"/>
    </location>
</feature>
<dbReference type="Gene3D" id="3.40.50.720">
    <property type="entry name" value="NAD(P)-binding Rossmann-like Domain"/>
    <property type="match status" value="2"/>
</dbReference>
<dbReference type="InterPro" id="IPR036721">
    <property type="entry name" value="RCK_C_sf"/>
</dbReference>
<comment type="similarity">
    <text evidence="2">Belongs to the castor/pollux (TC 1.A.1.23) family.</text>
</comment>
<protein>
    <submittedName>
        <fullName evidence="10">Potassium transporter TrkA</fullName>
    </submittedName>
</protein>
<reference evidence="10 11" key="1">
    <citation type="submission" date="2024-10" db="EMBL/GenBank/DDBJ databases">
        <title>The Natural Products Discovery Center: Release of the First 8490 Sequenced Strains for Exploring Actinobacteria Biosynthetic Diversity.</title>
        <authorList>
            <person name="Kalkreuter E."/>
            <person name="Kautsar S.A."/>
            <person name="Yang D."/>
            <person name="Bader C.D."/>
            <person name="Teijaro C.N."/>
            <person name="Fluegel L."/>
            <person name="Davis C.M."/>
            <person name="Simpson J.R."/>
            <person name="Lauterbach L."/>
            <person name="Steele A.D."/>
            <person name="Gui C."/>
            <person name="Meng S."/>
            <person name="Li G."/>
            <person name="Viehrig K."/>
            <person name="Ye F."/>
            <person name="Su P."/>
            <person name="Kiefer A.F."/>
            <person name="Nichols A."/>
            <person name="Cepeda A.J."/>
            <person name="Yan W."/>
            <person name="Fan B."/>
            <person name="Jiang Y."/>
            <person name="Adhikari A."/>
            <person name="Zheng C.-J."/>
            <person name="Schuster L."/>
            <person name="Cowan T.M."/>
            <person name="Smanski M.J."/>
            <person name="Chevrette M.G."/>
            <person name="De Carvalho L.P.S."/>
            <person name="Shen B."/>
        </authorList>
    </citation>
    <scope>NUCLEOTIDE SEQUENCE [LARGE SCALE GENOMIC DNA]</scope>
    <source>
        <strain evidence="10 11">NPDC049639</strain>
    </source>
</reference>
<evidence type="ECO:0000256" key="7">
    <source>
        <dbReference type="ARBA" id="ARBA00023136"/>
    </source>
</evidence>
<feature type="transmembrane region" description="Helical" evidence="8">
    <location>
        <begin position="21"/>
        <end position="45"/>
    </location>
</feature>
<keyword evidence="5 8" id="KW-1133">Transmembrane helix</keyword>
<evidence type="ECO:0000256" key="2">
    <source>
        <dbReference type="ARBA" id="ARBA00008577"/>
    </source>
</evidence>
<organism evidence="10 11">
    <name type="scientific">Spongisporangium articulatum</name>
    <dbReference type="NCBI Taxonomy" id="3362603"/>
    <lineage>
        <taxon>Bacteria</taxon>
        <taxon>Bacillati</taxon>
        <taxon>Actinomycetota</taxon>
        <taxon>Actinomycetes</taxon>
        <taxon>Kineosporiales</taxon>
        <taxon>Kineosporiaceae</taxon>
        <taxon>Spongisporangium</taxon>
    </lineage>
</organism>
<dbReference type="RefSeq" id="WP_398279278.1">
    <property type="nucleotide sequence ID" value="NZ_JBITLV010000003.1"/>
</dbReference>
<feature type="domain" description="RCK N-terminal" evidence="9">
    <location>
        <begin position="127"/>
        <end position="272"/>
    </location>
</feature>
<keyword evidence="11" id="KW-1185">Reference proteome</keyword>
<feature type="transmembrane region" description="Helical" evidence="8">
    <location>
        <begin position="82"/>
        <end position="106"/>
    </location>
</feature>
<dbReference type="Proteomes" id="UP001612915">
    <property type="component" value="Unassembled WGS sequence"/>
</dbReference>
<dbReference type="InterPro" id="IPR003148">
    <property type="entry name" value="RCK_N"/>
</dbReference>
<gene>
    <name evidence="10" type="ORF">ACIB24_10500</name>
</gene>
<dbReference type="PANTHER" id="PTHR31563:SF10">
    <property type="entry name" value="ION CHANNEL POLLUX-RELATED"/>
    <property type="match status" value="1"/>
</dbReference>
<evidence type="ECO:0000256" key="1">
    <source>
        <dbReference type="ARBA" id="ARBA00004127"/>
    </source>
</evidence>
<dbReference type="PANTHER" id="PTHR31563">
    <property type="entry name" value="ION CHANNEL POLLUX-RELATED"/>
    <property type="match status" value="1"/>
</dbReference>
<proteinExistence type="inferred from homology"/>
<accession>A0ABW8AM75</accession>
<evidence type="ECO:0000256" key="5">
    <source>
        <dbReference type="ARBA" id="ARBA00022989"/>
    </source>
</evidence>
<dbReference type="SUPFAM" id="SSF116726">
    <property type="entry name" value="TrkA C-terminal domain-like"/>
    <property type="match status" value="1"/>
</dbReference>
<evidence type="ECO:0000256" key="3">
    <source>
        <dbReference type="ARBA" id="ARBA00022448"/>
    </source>
</evidence>
<dbReference type="EMBL" id="JBITLV010000003">
    <property type="protein sequence ID" value="MFI7587490.1"/>
    <property type="molecule type" value="Genomic_DNA"/>
</dbReference>
<evidence type="ECO:0000259" key="9">
    <source>
        <dbReference type="PROSITE" id="PS51201"/>
    </source>
</evidence>
<evidence type="ECO:0000256" key="8">
    <source>
        <dbReference type="SAM" id="Phobius"/>
    </source>
</evidence>